<keyword evidence="3" id="KW-0472">Membrane</keyword>
<dbReference type="PANTHER" id="PTHR10353:SF160">
    <property type="entry name" value="BETA-GLUCOSIDASE 11"/>
    <property type="match status" value="1"/>
</dbReference>
<reference evidence="4 5" key="1">
    <citation type="journal article" date="2019" name="Sci. Rep.">
        <title>A high-quality genome of Eragrostis curvula grass provides insights into Poaceae evolution and supports new strategies to enhance forage quality.</title>
        <authorList>
            <person name="Carballo J."/>
            <person name="Santos B.A.C.M."/>
            <person name="Zappacosta D."/>
            <person name="Garbus I."/>
            <person name="Selva J.P."/>
            <person name="Gallo C.A."/>
            <person name="Diaz A."/>
            <person name="Albertini E."/>
            <person name="Caccamo M."/>
            <person name="Echenique V."/>
        </authorList>
    </citation>
    <scope>NUCLEOTIDE SEQUENCE [LARGE SCALE GENOMIC DNA]</scope>
    <source>
        <strain evidence="5">cv. Victoria</strain>
        <tissue evidence="4">Leaf</tissue>
    </source>
</reference>
<dbReference type="Proteomes" id="UP000324897">
    <property type="component" value="Unassembled WGS sequence"/>
</dbReference>
<dbReference type="OrthoDB" id="65569at2759"/>
<protein>
    <submittedName>
        <fullName evidence="4">Uncharacterized protein</fullName>
    </submittedName>
</protein>
<dbReference type="InterPro" id="IPR017853">
    <property type="entry name" value="GH"/>
</dbReference>
<keyword evidence="3" id="KW-1133">Transmembrane helix</keyword>
<dbReference type="AlphaFoldDB" id="A0A5J9W575"/>
<dbReference type="InterPro" id="IPR001360">
    <property type="entry name" value="Glyco_hydro_1"/>
</dbReference>
<feature type="transmembrane region" description="Helical" evidence="3">
    <location>
        <begin position="12"/>
        <end position="36"/>
    </location>
</feature>
<dbReference type="SUPFAM" id="SSF51445">
    <property type="entry name" value="(Trans)glycosidases"/>
    <property type="match status" value="1"/>
</dbReference>
<dbReference type="EMBL" id="RWGY01000005">
    <property type="protein sequence ID" value="TVU42654.1"/>
    <property type="molecule type" value="Genomic_DNA"/>
</dbReference>
<dbReference type="GO" id="GO:0008422">
    <property type="term" value="F:beta-glucosidase activity"/>
    <property type="evidence" value="ECO:0007669"/>
    <property type="project" value="TreeGrafter"/>
</dbReference>
<accession>A0A5J9W575</accession>
<comment type="similarity">
    <text evidence="1 2">Belongs to the glycosyl hydrolase 1 family.</text>
</comment>
<comment type="caution">
    <text evidence="4">The sequence shown here is derived from an EMBL/GenBank/DDBJ whole genome shotgun (WGS) entry which is preliminary data.</text>
</comment>
<proteinExistence type="inferred from homology"/>
<gene>
    <name evidence="4" type="ORF">EJB05_09073</name>
</gene>
<dbReference type="GO" id="GO:0005975">
    <property type="term" value="P:carbohydrate metabolic process"/>
    <property type="evidence" value="ECO:0007669"/>
    <property type="project" value="InterPro"/>
</dbReference>
<name>A0A5J9W575_9POAL</name>
<keyword evidence="3" id="KW-0812">Transmembrane</keyword>
<organism evidence="4 5">
    <name type="scientific">Eragrostis curvula</name>
    <name type="common">weeping love grass</name>
    <dbReference type="NCBI Taxonomy" id="38414"/>
    <lineage>
        <taxon>Eukaryota</taxon>
        <taxon>Viridiplantae</taxon>
        <taxon>Streptophyta</taxon>
        <taxon>Embryophyta</taxon>
        <taxon>Tracheophyta</taxon>
        <taxon>Spermatophyta</taxon>
        <taxon>Magnoliopsida</taxon>
        <taxon>Liliopsida</taxon>
        <taxon>Poales</taxon>
        <taxon>Poaceae</taxon>
        <taxon>PACMAD clade</taxon>
        <taxon>Chloridoideae</taxon>
        <taxon>Eragrostideae</taxon>
        <taxon>Eragrostidinae</taxon>
        <taxon>Eragrostis</taxon>
    </lineage>
</organism>
<dbReference type="PANTHER" id="PTHR10353">
    <property type="entry name" value="GLYCOSYL HYDROLASE"/>
    <property type="match status" value="1"/>
</dbReference>
<keyword evidence="5" id="KW-1185">Reference proteome</keyword>
<sequence length="331" mass="36354">MEVSGGGSRLRALGFSLAVVAVAVASVELVAGAAAITRRDFPEGFVFGAGTSALQVEGAWDEDGKTPSIWDTFVHAGYARDHATADVAADQYHNDDFTAFAEVCFRSFGDRVKHWTTLNEPNIEPLGAYDLGFLPPRRCSFPFGDNCAGGNSTTEPYIVGHHLLLAHASAVSLYREKYQIGLTLLAYWFEPLTQKPKDVAAAGRIADFADLSQLKQALRDYNGDTVAKLVTLPFQGARNQLPGHGNNETPWALQKMLDYLKLKYRNPPVVIYENGAGHEPDPSGRFMYDDEFRSHYLQVYIEATLLSISFLHGGELRPAMLSPSSIRSYSE</sequence>
<evidence type="ECO:0000313" key="5">
    <source>
        <dbReference type="Proteomes" id="UP000324897"/>
    </source>
</evidence>
<dbReference type="Gramene" id="TVU42654">
    <property type="protein sequence ID" value="TVU42654"/>
    <property type="gene ID" value="EJB05_09073"/>
</dbReference>
<dbReference type="Pfam" id="PF00232">
    <property type="entry name" value="Glyco_hydro_1"/>
    <property type="match status" value="3"/>
</dbReference>
<evidence type="ECO:0000256" key="2">
    <source>
        <dbReference type="RuleBase" id="RU003690"/>
    </source>
</evidence>
<evidence type="ECO:0000256" key="3">
    <source>
        <dbReference type="SAM" id="Phobius"/>
    </source>
</evidence>
<evidence type="ECO:0000313" key="4">
    <source>
        <dbReference type="EMBL" id="TVU42654.1"/>
    </source>
</evidence>
<dbReference type="Gene3D" id="3.20.20.80">
    <property type="entry name" value="Glycosidases"/>
    <property type="match status" value="3"/>
</dbReference>
<evidence type="ECO:0000256" key="1">
    <source>
        <dbReference type="ARBA" id="ARBA00010838"/>
    </source>
</evidence>